<dbReference type="SUPFAM" id="SSF50156">
    <property type="entry name" value="PDZ domain-like"/>
    <property type="match status" value="1"/>
</dbReference>
<dbReference type="InterPro" id="IPR036034">
    <property type="entry name" value="PDZ_sf"/>
</dbReference>
<dbReference type="KEGG" id="obi:106874821"/>
<dbReference type="GO" id="GO:0005886">
    <property type="term" value="C:plasma membrane"/>
    <property type="evidence" value="ECO:0007669"/>
    <property type="project" value="TreeGrafter"/>
</dbReference>
<dbReference type="OMA" id="GCLDITP"/>
<reference evidence="5" key="1">
    <citation type="submission" date="2015-07" db="EMBL/GenBank/DDBJ databases">
        <title>MeaNS - Measles Nucleotide Surveillance Program.</title>
        <authorList>
            <person name="Tran T."/>
            <person name="Druce J."/>
        </authorList>
    </citation>
    <scope>NUCLEOTIDE SEQUENCE</scope>
    <source>
        <strain evidence="5">UCB-OBI-ISO-001</strain>
        <tissue evidence="5">Gonad</tissue>
    </source>
</reference>
<feature type="domain" description="PDZ" evidence="4">
    <location>
        <begin position="38"/>
        <end position="110"/>
    </location>
</feature>
<dbReference type="InterPro" id="IPR001478">
    <property type="entry name" value="PDZ"/>
</dbReference>
<name>A0A0L8GTL7_OCTBM</name>
<keyword evidence="2" id="KW-0677">Repeat</keyword>
<dbReference type="PROSITE" id="PS50106">
    <property type="entry name" value="PDZ"/>
    <property type="match status" value="1"/>
</dbReference>
<proteinExistence type="predicted"/>
<dbReference type="PANTHER" id="PTHR23116:SF29">
    <property type="entry name" value="PDZ DOMAIN-CONTAINING PROTEIN 7"/>
    <property type="match status" value="1"/>
</dbReference>
<comment type="subcellular location">
    <subcellularLocation>
        <location evidence="1">Cell projection</location>
    </subcellularLocation>
</comment>
<gene>
    <name evidence="5" type="ORF">OCBIM_22028199mg</name>
</gene>
<organism evidence="5">
    <name type="scientific">Octopus bimaculoides</name>
    <name type="common">California two-spotted octopus</name>
    <dbReference type="NCBI Taxonomy" id="37653"/>
    <lineage>
        <taxon>Eukaryota</taxon>
        <taxon>Metazoa</taxon>
        <taxon>Spiralia</taxon>
        <taxon>Lophotrochozoa</taxon>
        <taxon>Mollusca</taxon>
        <taxon>Cephalopoda</taxon>
        <taxon>Coleoidea</taxon>
        <taxon>Octopodiformes</taxon>
        <taxon>Octopoda</taxon>
        <taxon>Incirrata</taxon>
        <taxon>Octopodidae</taxon>
        <taxon>Octopus</taxon>
    </lineage>
</organism>
<dbReference type="GO" id="GO:0002142">
    <property type="term" value="C:stereocilia ankle link complex"/>
    <property type="evidence" value="ECO:0007669"/>
    <property type="project" value="TreeGrafter"/>
</dbReference>
<evidence type="ECO:0000256" key="1">
    <source>
        <dbReference type="ARBA" id="ARBA00004316"/>
    </source>
</evidence>
<evidence type="ECO:0000313" key="5">
    <source>
        <dbReference type="EMBL" id="KOF80237.1"/>
    </source>
</evidence>
<evidence type="ECO:0000256" key="3">
    <source>
        <dbReference type="ARBA" id="ARBA00023273"/>
    </source>
</evidence>
<dbReference type="AlphaFoldDB" id="A0A0L8GTL7"/>
<dbReference type="PANTHER" id="PTHR23116">
    <property type="entry name" value="PDZ DOMAIN CONTAINING WHIRLIN AND HARMONIN-RELATED"/>
    <property type="match status" value="1"/>
</dbReference>
<dbReference type="OrthoDB" id="10029564at2759"/>
<dbReference type="EMBL" id="KQ420444">
    <property type="protein sequence ID" value="KOF80237.1"/>
    <property type="molecule type" value="Genomic_DNA"/>
</dbReference>
<dbReference type="GO" id="GO:0005929">
    <property type="term" value="C:cilium"/>
    <property type="evidence" value="ECO:0007669"/>
    <property type="project" value="TreeGrafter"/>
</dbReference>
<evidence type="ECO:0000256" key="2">
    <source>
        <dbReference type="ARBA" id="ARBA00022737"/>
    </source>
</evidence>
<dbReference type="STRING" id="37653.A0A0L8GTL7"/>
<dbReference type="GO" id="GO:0032426">
    <property type="term" value="C:stereocilium tip"/>
    <property type="evidence" value="ECO:0007669"/>
    <property type="project" value="TreeGrafter"/>
</dbReference>
<keyword evidence="3" id="KW-0966">Cell projection</keyword>
<dbReference type="Gene3D" id="2.30.42.10">
    <property type="match status" value="1"/>
</dbReference>
<evidence type="ECO:0000259" key="4">
    <source>
        <dbReference type="PROSITE" id="PS50106"/>
    </source>
</evidence>
<protein>
    <recommendedName>
        <fullName evidence="4">PDZ domain-containing protein</fullName>
    </recommendedName>
</protein>
<dbReference type="InterPro" id="IPR051844">
    <property type="entry name" value="USH2_Complex_Protein"/>
</dbReference>
<accession>A0A0L8GTL7</accession>
<sequence>MGNNICSCTTKFLEKRPETKEQKEKRLKKTYGNIPLQEVVIYKVMPTLGLAIEGGINSSQMFPRVFAIQPNGSTFYSKTDLKVGNILLEVNGTCLVGLQHSEVAANIANAFLDESQDYLTFLVTEDGWQPKTSSI</sequence>